<dbReference type="Proteomes" id="UP000534306">
    <property type="component" value="Unassembled WGS sequence"/>
</dbReference>
<feature type="binding site" description="via carbamate group" evidence="6 8">
    <location>
        <position position="214"/>
    </location>
    <ligand>
        <name>Ni(2+)</name>
        <dbReference type="ChEBI" id="CHEBI:49786"/>
        <label>1</label>
    </ligand>
</feature>
<dbReference type="PANTHER" id="PTHR43440:SF1">
    <property type="entry name" value="UREASE"/>
    <property type="match status" value="1"/>
</dbReference>
<dbReference type="SUPFAM" id="SSF51556">
    <property type="entry name" value="Metallo-dependent hydrolases"/>
    <property type="match status" value="1"/>
</dbReference>
<accession>A0A7Y4KX61</accession>
<evidence type="ECO:0000256" key="4">
    <source>
        <dbReference type="ARBA" id="ARBA00022801"/>
    </source>
</evidence>
<comment type="PTM">
    <text evidence="6">Carboxylation allows a single lysine to coordinate two nickel ions.</text>
</comment>
<evidence type="ECO:0000256" key="9">
    <source>
        <dbReference type="PIRSR" id="PIRSR611612-52"/>
    </source>
</evidence>
<comment type="catalytic activity">
    <reaction evidence="5 6">
        <text>urea + 2 H2O + H(+) = hydrogencarbonate + 2 NH4(+)</text>
        <dbReference type="Rhea" id="RHEA:20557"/>
        <dbReference type="ChEBI" id="CHEBI:15377"/>
        <dbReference type="ChEBI" id="CHEBI:15378"/>
        <dbReference type="ChEBI" id="CHEBI:16199"/>
        <dbReference type="ChEBI" id="CHEBI:17544"/>
        <dbReference type="ChEBI" id="CHEBI:28938"/>
        <dbReference type="EC" id="3.5.1.5"/>
    </reaction>
</comment>
<feature type="binding site" evidence="6 8">
    <location>
        <position position="135"/>
    </location>
    <ligand>
        <name>Ni(2+)</name>
        <dbReference type="ChEBI" id="CHEBI:49786"/>
        <label>1</label>
    </ligand>
</feature>
<dbReference type="AlphaFoldDB" id="A0A7Y4KX61"/>
<evidence type="ECO:0000256" key="7">
    <source>
        <dbReference type="PIRSR" id="PIRSR611612-50"/>
    </source>
</evidence>
<feature type="binding site" evidence="6 8">
    <location>
        <position position="357"/>
    </location>
    <ligand>
        <name>Ni(2+)</name>
        <dbReference type="ChEBI" id="CHEBI:49786"/>
        <label>1</label>
    </ligand>
</feature>
<comment type="cofactor">
    <cofactor evidence="6 8">
        <name>Ni cation</name>
        <dbReference type="ChEBI" id="CHEBI:25516"/>
    </cofactor>
    <text evidence="6 8">Binds 2 nickel ions per subunit.</text>
</comment>
<evidence type="ECO:0000256" key="11">
    <source>
        <dbReference type="RuleBase" id="RU004158"/>
    </source>
</evidence>
<evidence type="ECO:0000313" key="16">
    <source>
        <dbReference type="Proteomes" id="UP000553957"/>
    </source>
</evidence>
<comment type="PTM">
    <text evidence="7">Carbamylation allows a single lysine to coordinate two nickel ions.</text>
</comment>
<dbReference type="InterPro" id="IPR005848">
    <property type="entry name" value="Urease_asu"/>
</dbReference>
<dbReference type="Gene3D" id="2.30.40.10">
    <property type="entry name" value="Urease, subunit C, domain 1"/>
    <property type="match status" value="1"/>
</dbReference>
<feature type="binding site" evidence="6 8">
    <location>
        <position position="243"/>
    </location>
    <ligand>
        <name>Ni(2+)</name>
        <dbReference type="ChEBI" id="CHEBI:49786"/>
        <label>2</label>
    </ligand>
</feature>
<comment type="subunit">
    <text evidence="6">Heterotrimer of UreA (gamma), UreB (beta) and UreC (alpha) subunits. Three heterotrimers associate to form the active enzyme.</text>
</comment>
<evidence type="ECO:0000256" key="6">
    <source>
        <dbReference type="HAMAP-Rule" id="MF_01953"/>
    </source>
</evidence>
<sequence>MSLDQRARAGAYGPGLGDRVVLGDTGLVVRVDHDDRGIDRDEVLLGFGKTGRDGIGLQAVRTSESCDVLVSNVLLLDPVLGIRATNIGVRDGYVVGIGKAGNPDTMDDVDLVIGSGTAVVSGEGLIATPGGIDTHVHLLSPRVCEAELASGVTTVIGQEIGPFWGVGVGSAWILRTGYGAFDDYPLNIGILGRGSSSRRDPLLEALEAGVCGFKVHEDTGAHLRTLDTALIVAEDYDVQVAVHTDGLNEGLTVADTLAVLDGRAIHAYHVEGCGGGHTPDVLSLAGIPHVLASSTNPTLPFGRDAVAEHRSMIAHVHGLRDDLPGDRALADDRVRAATMGAENLLHDLGVIPITSSDAQGMGRAGETWRSTFGLASVLRGVPTSDDNARVLRYLAKLTINPARVHGLDDHVGSLEPGKLADIVLWRPATFGAKPELVLKAGFPAWGVTGDPNGSIDSAQPLVFGAQFGGHGATAAELSVLFVNEAAAAAGVSAVPTRRRLAPVRGCRTVRLADMAHHGRTGPVIVDPHNGQTRFEDQLLTMPPVDRAPLQQLYHF</sequence>
<dbReference type="PRINTS" id="PR01752">
    <property type="entry name" value="UREASE"/>
</dbReference>
<keyword evidence="6 10" id="KW-0963">Cytoplasm</keyword>
<reference evidence="14 15" key="1">
    <citation type="submission" date="2020-05" db="EMBL/GenBank/DDBJ databases">
        <title>Genome sequence of Kribbella sandramycini ATCC 39419.</title>
        <authorList>
            <person name="Maclea K.S."/>
            <person name="Fair J.L."/>
        </authorList>
    </citation>
    <scope>NUCLEOTIDE SEQUENCE [LARGE SCALE GENOMIC DNA]</scope>
    <source>
        <strain evidence="14 15">ATCC 39419</strain>
    </source>
</reference>
<dbReference type="EMBL" id="JACHKF010000001">
    <property type="protein sequence ID" value="MBB6569877.1"/>
    <property type="molecule type" value="Genomic_DNA"/>
</dbReference>
<evidence type="ECO:0000256" key="2">
    <source>
        <dbReference type="ARBA" id="ARBA00022596"/>
    </source>
</evidence>
<dbReference type="UniPathway" id="UPA00258">
    <property type="reaction ID" value="UER00370"/>
</dbReference>
<dbReference type="GO" id="GO:0005737">
    <property type="term" value="C:cytoplasm"/>
    <property type="evidence" value="ECO:0007669"/>
    <property type="project" value="UniProtKB-SubCell"/>
</dbReference>
<feature type="domain" description="Urease" evidence="12">
    <location>
        <begin position="130"/>
        <end position="555"/>
    </location>
</feature>
<comment type="similarity">
    <text evidence="6 11">Belongs to the metallo-dependent hydrolases superfamily. Urease alpha subunit family.</text>
</comment>
<feature type="active site" description="Proton donor" evidence="6 9">
    <location>
        <position position="317"/>
    </location>
</feature>
<dbReference type="NCBIfam" id="NF009686">
    <property type="entry name" value="PRK13207.1"/>
    <property type="match status" value="1"/>
</dbReference>
<comment type="caution">
    <text evidence="14">The sequence shown here is derived from an EMBL/GenBank/DDBJ whole genome shotgun (WGS) entry which is preliminary data.</text>
</comment>
<keyword evidence="4 6" id="KW-0378">Hydrolase</keyword>
<name>A0A7Y4KX61_9ACTN</name>
<dbReference type="SUPFAM" id="SSF51338">
    <property type="entry name" value="Composite domain of metallo-dependent hydrolases"/>
    <property type="match status" value="1"/>
</dbReference>
<evidence type="ECO:0000313" key="15">
    <source>
        <dbReference type="Proteomes" id="UP000534306"/>
    </source>
</evidence>
<evidence type="ECO:0000256" key="10">
    <source>
        <dbReference type="PROSITE-ProRule" id="PRU00700"/>
    </source>
</evidence>
<evidence type="ECO:0000256" key="1">
    <source>
        <dbReference type="ARBA" id="ARBA00004897"/>
    </source>
</evidence>
<dbReference type="EMBL" id="JABJRC010000002">
    <property type="protein sequence ID" value="NOL40298.1"/>
    <property type="molecule type" value="Genomic_DNA"/>
</dbReference>
<dbReference type="Proteomes" id="UP000553957">
    <property type="component" value="Unassembled WGS sequence"/>
</dbReference>
<evidence type="ECO:0000313" key="14">
    <source>
        <dbReference type="EMBL" id="NOL40298.1"/>
    </source>
</evidence>
<feature type="modified residue" description="N6-carboxylysine" evidence="6 7">
    <location>
        <position position="214"/>
    </location>
</feature>
<gene>
    <name evidence="6" type="primary">ureC</name>
    <name evidence="13" type="ORF">HNR71_005514</name>
    <name evidence="14" type="ORF">HPO96_08585</name>
</gene>
<evidence type="ECO:0000256" key="3">
    <source>
        <dbReference type="ARBA" id="ARBA00022723"/>
    </source>
</evidence>
<dbReference type="InterPro" id="IPR011059">
    <property type="entry name" value="Metal-dep_hydrolase_composite"/>
</dbReference>
<dbReference type="InterPro" id="IPR011612">
    <property type="entry name" value="Urease_alpha_N_dom"/>
</dbReference>
<dbReference type="GO" id="GO:0043419">
    <property type="term" value="P:urea catabolic process"/>
    <property type="evidence" value="ECO:0007669"/>
    <property type="project" value="UniProtKB-UniRule"/>
</dbReference>
<dbReference type="RefSeq" id="WP_171672723.1">
    <property type="nucleotide sequence ID" value="NZ_BAAAGT010000002.1"/>
</dbReference>
<dbReference type="InterPro" id="IPR032466">
    <property type="entry name" value="Metal_Hydrolase"/>
</dbReference>
<reference evidence="13 16" key="2">
    <citation type="submission" date="2020-08" db="EMBL/GenBank/DDBJ databases">
        <title>Sequencing the genomes of 1000 actinobacteria strains.</title>
        <authorList>
            <person name="Klenk H.-P."/>
        </authorList>
    </citation>
    <scope>NUCLEOTIDE SEQUENCE [LARGE SCALE GENOMIC DNA]</scope>
    <source>
        <strain evidence="13 16">DSM 15626</strain>
    </source>
</reference>
<feature type="binding site" description="via carbamate group" evidence="6 8">
    <location>
        <position position="214"/>
    </location>
    <ligand>
        <name>Ni(2+)</name>
        <dbReference type="ChEBI" id="CHEBI:49786"/>
        <label>2</label>
    </ligand>
</feature>
<dbReference type="InterPro" id="IPR006680">
    <property type="entry name" value="Amidohydro-rel"/>
</dbReference>
<dbReference type="GO" id="GO:0009039">
    <property type="term" value="F:urease activity"/>
    <property type="evidence" value="ECO:0007669"/>
    <property type="project" value="UniProtKB-UniRule"/>
</dbReference>
<protein>
    <recommendedName>
        <fullName evidence="6">Urease subunit alpha</fullName>
        <ecNumber evidence="6">3.5.1.5</ecNumber>
    </recommendedName>
    <alternativeName>
        <fullName evidence="6">Urea amidohydrolase subunit alpha</fullName>
    </alternativeName>
</protein>
<keyword evidence="2 6" id="KW-0533">Nickel</keyword>
<comment type="subcellular location">
    <subcellularLocation>
        <location evidence="6 10">Cytoplasm</location>
    </subcellularLocation>
</comment>
<dbReference type="EC" id="3.5.1.5" evidence="6"/>
<keyword evidence="3 6" id="KW-0479">Metal-binding</keyword>
<dbReference type="PANTHER" id="PTHR43440">
    <property type="entry name" value="UREASE"/>
    <property type="match status" value="1"/>
</dbReference>
<dbReference type="Pfam" id="PF01979">
    <property type="entry name" value="Amidohydro_1"/>
    <property type="match status" value="1"/>
</dbReference>
<dbReference type="GO" id="GO:0016151">
    <property type="term" value="F:nickel cation binding"/>
    <property type="evidence" value="ECO:0007669"/>
    <property type="project" value="UniProtKB-UniRule"/>
</dbReference>
<evidence type="ECO:0000313" key="13">
    <source>
        <dbReference type="EMBL" id="MBB6569877.1"/>
    </source>
</evidence>
<feature type="binding site" evidence="6 10">
    <location>
        <position position="216"/>
    </location>
    <ligand>
        <name>substrate</name>
    </ligand>
</feature>
<organism evidence="14 15">
    <name type="scientific">Kribbella sandramycini</name>
    <dbReference type="NCBI Taxonomy" id="60450"/>
    <lineage>
        <taxon>Bacteria</taxon>
        <taxon>Bacillati</taxon>
        <taxon>Actinomycetota</taxon>
        <taxon>Actinomycetes</taxon>
        <taxon>Propionibacteriales</taxon>
        <taxon>Kribbellaceae</taxon>
        <taxon>Kribbella</taxon>
    </lineage>
</organism>
<keyword evidence="15" id="KW-1185">Reference proteome</keyword>
<dbReference type="Pfam" id="PF00449">
    <property type="entry name" value="Urease_alpha"/>
    <property type="match status" value="1"/>
</dbReference>
<dbReference type="PROSITE" id="PS51368">
    <property type="entry name" value="UREASE_3"/>
    <property type="match status" value="1"/>
</dbReference>
<dbReference type="Gene3D" id="3.20.20.140">
    <property type="entry name" value="Metal-dependent hydrolases"/>
    <property type="match status" value="1"/>
</dbReference>
<proteinExistence type="inferred from homology"/>
<feature type="binding site" evidence="6 8">
    <location>
        <position position="269"/>
    </location>
    <ligand>
        <name>Ni(2+)</name>
        <dbReference type="ChEBI" id="CHEBI:49786"/>
        <label>2</label>
    </ligand>
</feature>
<dbReference type="HAMAP" id="MF_01953">
    <property type="entry name" value="Urease_alpha"/>
    <property type="match status" value="1"/>
</dbReference>
<evidence type="ECO:0000256" key="5">
    <source>
        <dbReference type="ARBA" id="ARBA00047778"/>
    </source>
</evidence>
<evidence type="ECO:0000259" key="12">
    <source>
        <dbReference type="PROSITE" id="PS51368"/>
    </source>
</evidence>
<evidence type="ECO:0000256" key="8">
    <source>
        <dbReference type="PIRSR" id="PIRSR611612-51"/>
    </source>
</evidence>
<feature type="binding site" evidence="6 8">
    <location>
        <position position="137"/>
    </location>
    <ligand>
        <name>Ni(2+)</name>
        <dbReference type="ChEBI" id="CHEBI:49786"/>
        <label>1</label>
    </ligand>
</feature>
<dbReference type="InterPro" id="IPR050112">
    <property type="entry name" value="Urease_alpha_subunit"/>
</dbReference>
<dbReference type="InterPro" id="IPR017951">
    <property type="entry name" value="Urease_asu_c"/>
</dbReference>
<comment type="pathway">
    <text evidence="1 6">Nitrogen metabolism; urea degradation; CO(2) and NH(3) from urea (urease route): step 1/1.</text>
</comment>